<dbReference type="SUPFAM" id="SSF88659">
    <property type="entry name" value="Sigma3 and sigma4 domains of RNA polymerase sigma factors"/>
    <property type="match status" value="1"/>
</dbReference>
<dbReference type="Pfam" id="PF08281">
    <property type="entry name" value="Sigma70_r4_2"/>
    <property type="match status" value="1"/>
</dbReference>
<dbReference type="InterPro" id="IPR036388">
    <property type="entry name" value="WH-like_DNA-bd_sf"/>
</dbReference>
<evidence type="ECO:0000313" key="7">
    <source>
        <dbReference type="EMBL" id="MFD2046566.1"/>
    </source>
</evidence>
<dbReference type="InterPro" id="IPR013325">
    <property type="entry name" value="RNA_pol_sigma_r2"/>
</dbReference>
<evidence type="ECO:0000256" key="4">
    <source>
        <dbReference type="ARBA" id="ARBA00023163"/>
    </source>
</evidence>
<dbReference type="InterPro" id="IPR013324">
    <property type="entry name" value="RNA_pol_sigma_r3/r4-like"/>
</dbReference>
<dbReference type="InterPro" id="IPR007627">
    <property type="entry name" value="RNA_pol_sigma70_r2"/>
</dbReference>
<comment type="caution">
    <text evidence="7">The sequence shown here is derived from an EMBL/GenBank/DDBJ whole genome shotgun (WGS) entry which is preliminary data.</text>
</comment>
<evidence type="ECO:0000259" key="6">
    <source>
        <dbReference type="Pfam" id="PF08281"/>
    </source>
</evidence>
<dbReference type="PANTHER" id="PTHR43133">
    <property type="entry name" value="RNA POLYMERASE ECF-TYPE SIGMA FACTO"/>
    <property type="match status" value="1"/>
</dbReference>
<dbReference type="InterPro" id="IPR014284">
    <property type="entry name" value="RNA_pol_sigma-70_dom"/>
</dbReference>
<dbReference type="SUPFAM" id="SSF88946">
    <property type="entry name" value="Sigma2 domain of RNA polymerase sigma factors"/>
    <property type="match status" value="1"/>
</dbReference>
<dbReference type="PANTHER" id="PTHR43133:SF60">
    <property type="entry name" value="RNA POLYMERASE SIGMA FACTOR SIGV"/>
    <property type="match status" value="1"/>
</dbReference>
<dbReference type="NCBIfam" id="TIGR02937">
    <property type="entry name" value="sigma70-ECF"/>
    <property type="match status" value="1"/>
</dbReference>
<keyword evidence="4" id="KW-0804">Transcription</keyword>
<organism evidence="7 8">
    <name type="scientific">Ornithinibacillus salinisoli</name>
    <dbReference type="NCBI Taxonomy" id="1848459"/>
    <lineage>
        <taxon>Bacteria</taxon>
        <taxon>Bacillati</taxon>
        <taxon>Bacillota</taxon>
        <taxon>Bacilli</taxon>
        <taxon>Bacillales</taxon>
        <taxon>Bacillaceae</taxon>
        <taxon>Ornithinibacillus</taxon>
    </lineage>
</organism>
<evidence type="ECO:0000256" key="3">
    <source>
        <dbReference type="ARBA" id="ARBA00023082"/>
    </source>
</evidence>
<evidence type="ECO:0000256" key="1">
    <source>
        <dbReference type="ARBA" id="ARBA00010641"/>
    </source>
</evidence>
<dbReference type="RefSeq" id="WP_377558616.1">
    <property type="nucleotide sequence ID" value="NZ_JBHUHQ010000040.1"/>
</dbReference>
<keyword evidence="3" id="KW-0731">Sigma factor</keyword>
<dbReference type="Proteomes" id="UP001597383">
    <property type="component" value="Unassembled WGS sequence"/>
</dbReference>
<dbReference type="Pfam" id="PF04542">
    <property type="entry name" value="Sigma70_r2"/>
    <property type="match status" value="1"/>
</dbReference>
<dbReference type="EMBL" id="JBHUHQ010000040">
    <property type="protein sequence ID" value="MFD2046566.1"/>
    <property type="molecule type" value="Genomic_DNA"/>
</dbReference>
<accession>A0ABW4W5R9</accession>
<dbReference type="InterPro" id="IPR039425">
    <property type="entry name" value="RNA_pol_sigma-70-like"/>
</dbReference>
<dbReference type="Gene3D" id="1.10.10.10">
    <property type="entry name" value="Winged helix-like DNA-binding domain superfamily/Winged helix DNA-binding domain"/>
    <property type="match status" value="1"/>
</dbReference>
<sequence length="166" mass="20097">MKEKIKNEELNRELNIVFRFLIKKGVPYRDAEDVVQETAYKYLSFTDSIQSSKVRSWLIRVALNYYYDQCRKNKRYIFNYEEKMIEDKSMDLPELIILAQERTEEFYKLLSKMKPLFSELLLLKYESDLSYIEISKLLGISQSSVKMNLFRARKKYIKLYEEANYD</sequence>
<keyword evidence="8" id="KW-1185">Reference proteome</keyword>
<dbReference type="Gene3D" id="1.10.1740.10">
    <property type="match status" value="1"/>
</dbReference>
<protein>
    <submittedName>
        <fullName evidence="7">RNA polymerase sigma factor</fullName>
    </submittedName>
</protein>
<comment type="similarity">
    <text evidence="1">Belongs to the sigma-70 factor family. ECF subfamily.</text>
</comment>
<feature type="domain" description="RNA polymerase sigma factor 70 region 4 type 2" evidence="6">
    <location>
        <begin position="104"/>
        <end position="155"/>
    </location>
</feature>
<name>A0ABW4W5R9_9BACI</name>
<dbReference type="InterPro" id="IPR013249">
    <property type="entry name" value="RNA_pol_sigma70_r4_t2"/>
</dbReference>
<feature type="domain" description="RNA polymerase sigma-70 region 2" evidence="5">
    <location>
        <begin position="14"/>
        <end position="75"/>
    </location>
</feature>
<evidence type="ECO:0000256" key="2">
    <source>
        <dbReference type="ARBA" id="ARBA00023015"/>
    </source>
</evidence>
<keyword evidence="2" id="KW-0805">Transcription regulation</keyword>
<evidence type="ECO:0000313" key="8">
    <source>
        <dbReference type="Proteomes" id="UP001597383"/>
    </source>
</evidence>
<proteinExistence type="inferred from homology"/>
<reference evidence="8" key="1">
    <citation type="journal article" date="2019" name="Int. J. Syst. Evol. Microbiol.">
        <title>The Global Catalogue of Microorganisms (GCM) 10K type strain sequencing project: providing services to taxonomists for standard genome sequencing and annotation.</title>
        <authorList>
            <consortium name="The Broad Institute Genomics Platform"/>
            <consortium name="The Broad Institute Genome Sequencing Center for Infectious Disease"/>
            <person name="Wu L."/>
            <person name="Ma J."/>
        </authorList>
    </citation>
    <scope>NUCLEOTIDE SEQUENCE [LARGE SCALE GENOMIC DNA]</scope>
    <source>
        <strain evidence="8">R28</strain>
    </source>
</reference>
<evidence type="ECO:0000259" key="5">
    <source>
        <dbReference type="Pfam" id="PF04542"/>
    </source>
</evidence>
<gene>
    <name evidence="7" type="ORF">ACFSJF_20060</name>
</gene>